<dbReference type="NCBIfam" id="TIGR01167">
    <property type="entry name" value="LPXTG_anchor"/>
    <property type="match status" value="1"/>
</dbReference>
<evidence type="ECO:0000259" key="7">
    <source>
        <dbReference type="Pfam" id="PF00746"/>
    </source>
</evidence>
<evidence type="ECO:0000256" key="5">
    <source>
        <dbReference type="SAM" id="MobiDB-lite"/>
    </source>
</evidence>
<feature type="region of interest" description="Disordered" evidence="5">
    <location>
        <begin position="420"/>
        <end position="446"/>
    </location>
</feature>
<organism evidence="8 9">
    <name type="scientific">Lysinibacter cavernae</name>
    <dbReference type="NCBI Taxonomy" id="1640652"/>
    <lineage>
        <taxon>Bacteria</taxon>
        <taxon>Bacillati</taxon>
        <taxon>Actinomycetota</taxon>
        <taxon>Actinomycetes</taxon>
        <taxon>Micrococcales</taxon>
        <taxon>Microbacteriaceae</taxon>
        <taxon>Lysinibacter</taxon>
    </lineage>
</organism>
<gene>
    <name evidence="8" type="ORF">FHX76_001413</name>
</gene>
<feature type="signal peptide" evidence="6">
    <location>
        <begin position="1"/>
        <end position="22"/>
    </location>
</feature>
<dbReference type="NCBIfam" id="NF012200">
    <property type="entry name" value="choice_anch_D"/>
    <property type="match status" value="2"/>
</dbReference>
<evidence type="ECO:0000256" key="1">
    <source>
        <dbReference type="ARBA" id="ARBA00022512"/>
    </source>
</evidence>
<keyword evidence="9" id="KW-1185">Reference proteome</keyword>
<sequence>MAFSMLVIATGISAGMSTAAMAEEPAATADTFFTNDKGISLDSGYLVFATPYSKPVTETLTLTATQDLTLESTTEYPTPGDRFHITRTGVCPTSFGTVTMRTGDSCTLNIDFTPEMVRYFYGETDFTITANGVTTDFSVGFQAHVQTVVLTGDATFGSVPFGTSVTSQIEFANITDYDFHITDLLVNMSPSYGLSIQATTCGTVIAAHATCTLDLQFQPEHTFDINRQVFARGTIEGKNAISSAIEVSARGDEGPVSLTATPSVDFGTLEPESSATDTITITNTGEIALGLFTDYSWFNDTTGNFTIEGSLPETLEPGSAVDVSVRFTAPADSEGEHLSKLNLVSFTPNFSYADASVALRANVASKDSPVTPTTPETPSETLDPQQPEFPVAPEQPVIPAPPVAPESILPEEETVIVPASTNKGSDPADHAAPGAVPSADSSATQQLASTGAENNLFLLVGLLVVAGSLAIRKAKRAAPHNQLID</sequence>
<reference evidence="8 9" key="1">
    <citation type="submission" date="2020-02" db="EMBL/GenBank/DDBJ databases">
        <title>Sequencing the genomes of 1000 actinobacteria strains.</title>
        <authorList>
            <person name="Klenk H.-P."/>
        </authorList>
    </citation>
    <scope>NUCLEOTIDE SEQUENCE [LARGE SCALE GENOMIC DNA]</scope>
    <source>
        <strain evidence="8 9">DSM 27960</strain>
    </source>
</reference>
<dbReference type="GO" id="GO:0005975">
    <property type="term" value="P:carbohydrate metabolic process"/>
    <property type="evidence" value="ECO:0007669"/>
    <property type="project" value="UniProtKB-ARBA"/>
</dbReference>
<dbReference type="AlphaFoldDB" id="A0A7X5TSX8"/>
<dbReference type="RefSeq" id="WP_167149240.1">
    <property type="nucleotide sequence ID" value="NZ_JAAMOX010000001.1"/>
</dbReference>
<keyword evidence="2" id="KW-0964">Secreted</keyword>
<evidence type="ECO:0000313" key="9">
    <source>
        <dbReference type="Proteomes" id="UP000541033"/>
    </source>
</evidence>
<evidence type="ECO:0000256" key="4">
    <source>
        <dbReference type="ARBA" id="ARBA00023088"/>
    </source>
</evidence>
<keyword evidence="4" id="KW-0572">Peptidoglycan-anchor</keyword>
<evidence type="ECO:0000256" key="2">
    <source>
        <dbReference type="ARBA" id="ARBA00022525"/>
    </source>
</evidence>
<feature type="chain" id="PRO_5031301386" evidence="6">
    <location>
        <begin position="23"/>
        <end position="485"/>
    </location>
</feature>
<dbReference type="EMBL" id="JAAMOX010000001">
    <property type="protein sequence ID" value="NIH53545.1"/>
    <property type="molecule type" value="Genomic_DNA"/>
</dbReference>
<feature type="compositionally biased region" description="Low complexity" evidence="5">
    <location>
        <begin position="367"/>
        <end position="384"/>
    </location>
</feature>
<feature type="region of interest" description="Disordered" evidence="5">
    <location>
        <begin position="365"/>
        <end position="393"/>
    </location>
</feature>
<evidence type="ECO:0000256" key="6">
    <source>
        <dbReference type="SAM" id="SignalP"/>
    </source>
</evidence>
<comment type="caution">
    <text evidence="8">The sequence shown here is derived from an EMBL/GenBank/DDBJ whole genome shotgun (WGS) entry which is preliminary data.</text>
</comment>
<feature type="domain" description="Gram-positive cocci surface proteins LPxTG" evidence="7">
    <location>
        <begin position="449"/>
        <end position="476"/>
    </location>
</feature>
<dbReference type="InterPro" id="IPR019931">
    <property type="entry name" value="LPXTG_anchor"/>
</dbReference>
<name>A0A7X5TSX8_9MICO</name>
<dbReference type="Proteomes" id="UP000541033">
    <property type="component" value="Unassembled WGS sequence"/>
</dbReference>
<keyword evidence="1" id="KW-0134">Cell wall</keyword>
<dbReference type="InterPro" id="IPR013783">
    <property type="entry name" value="Ig-like_fold"/>
</dbReference>
<evidence type="ECO:0000256" key="3">
    <source>
        <dbReference type="ARBA" id="ARBA00022729"/>
    </source>
</evidence>
<accession>A0A7X5TSX8</accession>
<keyword evidence="3 6" id="KW-0732">Signal</keyword>
<proteinExistence type="predicted"/>
<evidence type="ECO:0000313" key="8">
    <source>
        <dbReference type="EMBL" id="NIH53545.1"/>
    </source>
</evidence>
<protein>
    <submittedName>
        <fullName evidence="8">LPXTG-motif cell wall-anchored protein</fullName>
    </submittedName>
</protein>
<dbReference type="Gene3D" id="2.60.40.10">
    <property type="entry name" value="Immunoglobulins"/>
    <property type="match status" value="2"/>
</dbReference>
<dbReference type="Pfam" id="PF00746">
    <property type="entry name" value="Gram_pos_anchor"/>
    <property type="match status" value="1"/>
</dbReference>